<keyword evidence="2" id="KW-1185">Reference proteome</keyword>
<dbReference type="EMBL" id="JAGYWB010000006">
    <property type="protein sequence ID" value="KAI0519421.1"/>
    <property type="molecule type" value="Genomic_DNA"/>
</dbReference>
<protein>
    <submittedName>
        <fullName evidence="1">Uncharacterized protein</fullName>
    </submittedName>
</protein>
<name>A0A8T3BUT1_DENNO</name>
<dbReference type="Proteomes" id="UP000829196">
    <property type="component" value="Unassembled WGS sequence"/>
</dbReference>
<evidence type="ECO:0000313" key="2">
    <source>
        <dbReference type="Proteomes" id="UP000829196"/>
    </source>
</evidence>
<evidence type="ECO:0000313" key="1">
    <source>
        <dbReference type="EMBL" id="KAI0519421.1"/>
    </source>
</evidence>
<sequence length="82" mass="9077">MDAALIFAFPIDSIKFSFLFMKLPPSSLLKSCRFQLCSNQDSSVYQPQPPFPSISPHHSILLGLVIRLLSLIKCPKANQEGG</sequence>
<proteinExistence type="predicted"/>
<organism evidence="1 2">
    <name type="scientific">Dendrobium nobile</name>
    <name type="common">Orchid</name>
    <dbReference type="NCBI Taxonomy" id="94219"/>
    <lineage>
        <taxon>Eukaryota</taxon>
        <taxon>Viridiplantae</taxon>
        <taxon>Streptophyta</taxon>
        <taxon>Embryophyta</taxon>
        <taxon>Tracheophyta</taxon>
        <taxon>Spermatophyta</taxon>
        <taxon>Magnoliopsida</taxon>
        <taxon>Liliopsida</taxon>
        <taxon>Asparagales</taxon>
        <taxon>Orchidaceae</taxon>
        <taxon>Epidendroideae</taxon>
        <taxon>Malaxideae</taxon>
        <taxon>Dendrobiinae</taxon>
        <taxon>Dendrobium</taxon>
    </lineage>
</organism>
<gene>
    <name evidence="1" type="ORF">KFK09_006868</name>
</gene>
<comment type="caution">
    <text evidence="1">The sequence shown here is derived from an EMBL/GenBank/DDBJ whole genome shotgun (WGS) entry which is preliminary data.</text>
</comment>
<dbReference type="AlphaFoldDB" id="A0A8T3BUT1"/>
<reference evidence="1" key="1">
    <citation type="journal article" date="2022" name="Front. Genet.">
        <title>Chromosome-Scale Assembly of the Dendrobium nobile Genome Provides Insights Into the Molecular Mechanism of the Biosynthesis of the Medicinal Active Ingredient of Dendrobium.</title>
        <authorList>
            <person name="Xu Q."/>
            <person name="Niu S.-C."/>
            <person name="Li K.-L."/>
            <person name="Zheng P.-J."/>
            <person name="Zhang X.-J."/>
            <person name="Jia Y."/>
            <person name="Liu Y."/>
            <person name="Niu Y.-X."/>
            <person name="Yu L.-H."/>
            <person name="Chen D.-F."/>
            <person name="Zhang G.-Q."/>
        </authorList>
    </citation>
    <scope>NUCLEOTIDE SEQUENCE</scope>
    <source>
        <tissue evidence="1">Leaf</tissue>
    </source>
</reference>
<accession>A0A8T3BUT1</accession>